<protein>
    <submittedName>
        <fullName evidence="1">Uncharacterized protein</fullName>
    </submittedName>
</protein>
<proteinExistence type="predicted"/>
<dbReference type="EMBL" id="JSZA02000143">
    <property type="protein sequence ID" value="KHD05225.1"/>
    <property type="molecule type" value="Genomic_DNA"/>
</dbReference>
<dbReference type="AlphaFoldDB" id="A0A0A6PHY4"/>
<organism evidence="1 2">
    <name type="scientific">Candidatus Thiomargarita nelsonii</name>
    <dbReference type="NCBI Taxonomy" id="1003181"/>
    <lineage>
        <taxon>Bacteria</taxon>
        <taxon>Pseudomonadati</taxon>
        <taxon>Pseudomonadota</taxon>
        <taxon>Gammaproteobacteria</taxon>
        <taxon>Thiotrichales</taxon>
        <taxon>Thiotrichaceae</taxon>
        <taxon>Thiomargarita</taxon>
    </lineage>
</organism>
<reference evidence="1 2" key="1">
    <citation type="journal article" date="2016" name="Front. Microbiol.">
        <title>Single-Cell (Meta-)Genomics of a Dimorphic Candidatus Thiomargarita nelsonii Reveals Genomic Plasticity.</title>
        <authorList>
            <person name="Flood B.E."/>
            <person name="Fliss P."/>
            <person name="Jones D.S."/>
            <person name="Dick G.J."/>
            <person name="Jain S."/>
            <person name="Kaster A.K."/>
            <person name="Winkel M."/>
            <person name="Mussmann M."/>
            <person name="Bailey J."/>
        </authorList>
    </citation>
    <scope>NUCLEOTIDE SEQUENCE [LARGE SCALE GENOMIC DNA]</scope>
    <source>
        <strain evidence="1">Hydrate Ridge</strain>
    </source>
</reference>
<evidence type="ECO:0000313" key="2">
    <source>
        <dbReference type="Proteomes" id="UP000030428"/>
    </source>
</evidence>
<dbReference type="Proteomes" id="UP000030428">
    <property type="component" value="Unassembled WGS sequence"/>
</dbReference>
<gene>
    <name evidence="1" type="ORF">PN36_25690</name>
</gene>
<name>A0A0A6PHY4_9GAMM</name>
<accession>A0A0A6PHY4</accession>
<comment type="caution">
    <text evidence="1">The sequence shown here is derived from an EMBL/GenBank/DDBJ whole genome shotgun (WGS) entry which is preliminary data.</text>
</comment>
<keyword evidence="2" id="KW-1185">Reference proteome</keyword>
<evidence type="ECO:0000313" key="1">
    <source>
        <dbReference type="EMBL" id="KHD05225.1"/>
    </source>
</evidence>
<sequence length="64" mass="7036">MLAVKGIYQKGQLFLQERVPLAISSSVGNNPLLGLFANEAELIDEINESAMQARENDPLRYSDG</sequence>